<dbReference type="AlphaFoldDB" id="A0A645DRR4"/>
<reference evidence="1" key="1">
    <citation type="submission" date="2019-08" db="EMBL/GenBank/DDBJ databases">
        <authorList>
            <person name="Kucharzyk K."/>
            <person name="Murdoch R.W."/>
            <person name="Higgins S."/>
            <person name="Loffler F."/>
        </authorList>
    </citation>
    <scope>NUCLEOTIDE SEQUENCE</scope>
</reference>
<evidence type="ECO:0000313" key="1">
    <source>
        <dbReference type="EMBL" id="MPM91152.1"/>
    </source>
</evidence>
<comment type="caution">
    <text evidence="1">The sequence shown here is derived from an EMBL/GenBank/DDBJ whole genome shotgun (WGS) entry which is preliminary data.</text>
</comment>
<protein>
    <submittedName>
        <fullName evidence="1">Uncharacterized protein</fullName>
    </submittedName>
</protein>
<proteinExistence type="predicted"/>
<sequence length="94" mass="10564">MTVDHRADALMPADKPFTLQLGEAVPQLRAADVQPLGEHPFRRKLAGVAIGALLHLPQQSCPNRLQLHLLVHAIAPPCHTYWYYYFVLPIKITC</sequence>
<accession>A0A645DRR4</accession>
<organism evidence="1">
    <name type="scientific">bioreactor metagenome</name>
    <dbReference type="NCBI Taxonomy" id="1076179"/>
    <lineage>
        <taxon>unclassified sequences</taxon>
        <taxon>metagenomes</taxon>
        <taxon>ecological metagenomes</taxon>
    </lineage>
</organism>
<gene>
    <name evidence="1" type="ORF">SDC9_138278</name>
</gene>
<dbReference type="EMBL" id="VSSQ01038261">
    <property type="protein sequence ID" value="MPM91152.1"/>
    <property type="molecule type" value="Genomic_DNA"/>
</dbReference>
<name>A0A645DRR4_9ZZZZ</name>